<feature type="region of interest" description="Disordered" evidence="8">
    <location>
        <begin position="359"/>
        <end position="469"/>
    </location>
</feature>
<feature type="compositionally biased region" description="Low complexity" evidence="8">
    <location>
        <begin position="452"/>
        <end position="469"/>
    </location>
</feature>
<feature type="region of interest" description="Disordered" evidence="8">
    <location>
        <begin position="295"/>
        <end position="341"/>
    </location>
</feature>
<keyword evidence="5" id="KW-0862">Zinc</keyword>
<comment type="subcellular location">
    <subcellularLocation>
        <location evidence="1">Nucleus</location>
    </subcellularLocation>
</comment>
<evidence type="ECO:0000313" key="12">
    <source>
        <dbReference type="Proteomes" id="UP000076727"/>
    </source>
</evidence>
<dbReference type="PANTHER" id="PTHR24406">
    <property type="entry name" value="TRANSCRIPTIONAL REPRESSOR CTCFL-RELATED"/>
    <property type="match status" value="1"/>
</dbReference>
<dbReference type="PROSITE" id="PS00028">
    <property type="entry name" value="ZINC_FINGER_C2H2_1"/>
    <property type="match status" value="2"/>
</dbReference>
<feature type="domain" description="RING-type" evidence="9">
    <location>
        <begin position="475"/>
        <end position="514"/>
    </location>
</feature>
<dbReference type="InterPro" id="IPR050888">
    <property type="entry name" value="ZnF_C2H2-type_TF"/>
</dbReference>
<dbReference type="GO" id="GO:0005634">
    <property type="term" value="C:nucleus"/>
    <property type="evidence" value="ECO:0007669"/>
    <property type="project" value="UniProtKB-SubCell"/>
</dbReference>
<feature type="compositionally biased region" description="Low complexity" evidence="8">
    <location>
        <begin position="382"/>
        <end position="394"/>
    </location>
</feature>
<evidence type="ECO:0008006" key="13">
    <source>
        <dbReference type="Google" id="ProtNLM"/>
    </source>
</evidence>
<evidence type="ECO:0000256" key="5">
    <source>
        <dbReference type="ARBA" id="ARBA00022833"/>
    </source>
</evidence>
<dbReference type="OrthoDB" id="6333297at2759"/>
<evidence type="ECO:0000256" key="2">
    <source>
        <dbReference type="ARBA" id="ARBA00022723"/>
    </source>
</evidence>
<protein>
    <recommendedName>
        <fullName evidence="13">RING-type domain-containing protein</fullName>
    </recommendedName>
</protein>
<evidence type="ECO:0000259" key="10">
    <source>
        <dbReference type="PROSITE" id="PS50157"/>
    </source>
</evidence>
<feature type="compositionally biased region" description="Polar residues" evidence="8">
    <location>
        <begin position="426"/>
        <end position="451"/>
    </location>
</feature>
<keyword evidence="12" id="KW-1185">Reference proteome</keyword>
<feature type="compositionally biased region" description="Polar residues" evidence="8">
    <location>
        <begin position="316"/>
        <end position="341"/>
    </location>
</feature>
<evidence type="ECO:0000256" key="7">
    <source>
        <dbReference type="PROSITE-ProRule" id="PRU00042"/>
    </source>
</evidence>
<evidence type="ECO:0000256" key="8">
    <source>
        <dbReference type="SAM" id="MobiDB-lite"/>
    </source>
</evidence>
<dbReference type="Gene3D" id="3.30.160.60">
    <property type="entry name" value="Classic Zinc Finger"/>
    <property type="match status" value="1"/>
</dbReference>
<keyword evidence="6" id="KW-0539">Nucleus</keyword>
<dbReference type="PROSITE" id="PS50089">
    <property type="entry name" value="ZF_RING_2"/>
    <property type="match status" value="1"/>
</dbReference>
<feature type="domain" description="C2H2-type" evidence="10">
    <location>
        <begin position="132"/>
        <end position="157"/>
    </location>
</feature>
<dbReference type="AlphaFoldDB" id="A0A165PMZ7"/>
<dbReference type="Proteomes" id="UP000076727">
    <property type="component" value="Unassembled WGS sequence"/>
</dbReference>
<evidence type="ECO:0000256" key="3">
    <source>
        <dbReference type="ARBA" id="ARBA00022737"/>
    </source>
</evidence>
<evidence type="ECO:0000256" key="6">
    <source>
        <dbReference type="ARBA" id="ARBA00023242"/>
    </source>
</evidence>
<keyword evidence="2" id="KW-0479">Metal-binding</keyword>
<dbReference type="InterPro" id="IPR036236">
    <property type="entry name" value="Znf_C2H2_sf"/>
</dbReference>
<feature type="compositionally biased region" description="Polar residues" evidence="8">
    <location>
        <begin position="243"/>
        <end position="253"/>
    </location>
</feature>
<dbReference type="EMBL" id="KV429067">
    <property type="protein sequence ID" value="KZT68410.1"/>
    <property type="molecule type" value="Genomic_DNA"/>
</dbReference>
<dbReference type="GO" id="GO:0008270">
    <property type="term" value="F:zinc ion binding"/>
    <property type="evidence" value="ECO:0007669"/>
    <property type="project" value="UniProtKB-KW"/>
</dbReference>
<dbReference type="PROSITE" id="PS00518">
    <property type="entry name" value="ZF_RING_1"/>
    <property type="match status" value="1"/>
</dbReference>
<keyword evidence="4 7" id="KW-0863">Zinc-finger</keyword>
<organism evidence="11 12">
    <name type="scientific">Daedalea quercina L-15889</name>
    <dbReference type="NCBI Taxonomy" id="1314783"/>
    <lineage>
        <taxon>Eukaryota</taxon>
        <taxon>Fungi</taxon>
        <taxon>Dikarya</taxon>
        <taxon>Basidiomycota</taxon>
        <taxon>Agaricomycotina</taxon>
        <taxon>Agaricomycetes</taxon>
        <taxon>Polyporales</taxon>
        <taxon>Fomitopsis</taxon>
    </lineage>
</organism>
<dbReference type="Gene3D" id="3.30.40.10">
    <property type="entry name" value="Zinc/RING finger domain, C3HC4 (zinc finger)"/>
    <property type="match status" value="1"/>
</dbReference>
<proteinExistence type="predicted"/>
<accession>A0A165PMZ7</accession>
<reference evidence="11 12" key="1">
    <citation type="journal article" date="2016" name="Mol. Biol. Evol.">
        <title>Comparative Genomics of Early-Diverging Mushroom-Forming Fungi Provides Insights into the Origins of Lignocellulose Decay Capabilities.</title>
        <authorList>
            <person name="Nagy L.G."/>
            <person name="Riley R."/>
            <person name="Tritt A."/>
            <person name="Adam C."/>
            <person name="Daum C."/>
            <person name="Floudas D."/>
            <person name="Sun H."/>
            <person name="Yadav J.S."/>
            <person name="Pangilinan J."/>
            <person name="Larsson K.H."/>
            <person name="Matsuura K."/>
            <person name="Barry K."/>
            <person name="Labutti K."/>
            <person name="Kuo R."/>
            <person name="Ohm R.A."/>
            <person name="Bhattacharya S.S."/>
            <person name="Shirouzu T."/>
            <person name="Yoshinaga Y."/>
            <person name="Martin F.M."/>
            <person name="Grigoriev I.V."/>
            <person name="Hibbett D.S."/>
        </authorList>
    </citation>
    <scope>NUCLEOTIDE SEQUENCE [LARGE SCALE GENOMIC DNA]</scope>
    <source>
        <strain evidence="11 12">L-15889</strain>
    </source>
</reference>
<dbReference type="InterPro" id="IPR017907">
    <property type="entry name" value="Znf_RING_CS"/>
</dbReference>
<feature type="compositionally biased region" description="Polar residues" evidence="8">
    <location>
        <begin position="362"/>
        <end position="381"/>
    </location>
</feature>
<evidence type="ECO:0000313" key="11">
    <source>
        <dbReference type="EMBL" id="KZT68410.1"/>
    </source>
</evidence>
<dbReference type="SUPFAM" id="SSF57667">
    <property type="entry name" value="beta-beta-alpha zinc fingers"/>
    <property type="match status" value="1"/>
</dbReference>
<sequence length="526" mass="56039">MAVLGHLVHTHIASEHLLSGSTRETLAAIPATVAKPIAVQSARVAPAISISKQPIQSDRCEICNKKTYDIQAHYDFSAQHPKCELCQKGFATTLDVQRHKASTQHAKCDVCGDSFADASDVQKHKAHVHPNIQCVQCKRSFLALEHLKHHYRDSPCHPKCSTCSIGFPDATTHQRHITDVHPAPMPAPSPPSSEESFVEVTQPDVPPQDVLETRSLPATPLACSTPGSVSSTRSMALSIKTQSDATSLSYSSRRASEPSLPSAFLAGDGASVPWADYPPDTPQSSAHEHFVHASGFIQEPPPSPSTIPSTALELSDASTSAEQSTPKSASIRTITPTETPQVRTIHVPLGRPRIERPESALSYASQHASISQLPLPQQSPVAASQEASHAASEEILAPRTVPHAVREVRSRSSSVASGGGRRRDISASTSLPSVATSEASGSQKSTVTSQGTTVAPAKAAPPVKPASSSTVSWHCRSCLKDPCDEPTATICGHIFCHQCIMKELATSMACPVCKKMFLLRLLVESV</sequence>
<dbReference type="SUPFAM" id="SSF57850">
    <property type="entry name" value="RING/U-box"/>
    <property type="match status" value="1"/>
</dbReference>
<evidence type="ECO:0000256" key="1">
    <source>
        <dbReference type="ARBA" id="ARBA00004123"/>
    </source>
</evidence>
<dbReference type="PROSITE" id="PS50157">
    <property type="entry name" value="ZINC_FINGER_C2H2_2"/>
    <property type="match status" value="2"/>
</dbReference>
<keyword evidence="3" id="KW-0677">Repeat</keyword>
<feature type="region of interest" description="Disordered" evidence="8">
    <location>
        <begin position="243"/>
        <end position="264"/>
    </location>
</feature>
<evidence type="ECO:0000256" key="4">
    <source>
        <dbReference type="ARBA" id="ARBA00022771"/>
    </source>
</evidence>
<dbReference type="STRING" id="1314783.A0A165PMZ7"/>
<dbReference type="SMART" id="SM00355">
    <property type="entry name" value="ZnF_C2H2"/>
    <property type="match status" value="4"/>
</dbReference>
<dbReference type="InterPro" id="IPR013083">
    <property type="entry name" value="Znf_RING/FYVE/PHD"/>
</dbReference>
<name>A0A165PMZ7_9APHY</name>
<dbReference type="InterPro" id="IPR001841">
    <property type="entry name" value="Znf_RING"/>
</dbReference>
<gene>
    <name evidence="11" type="ORF">DAEQUDRAFT_333976</name>
</gene>
<feature type="domain" description="C2H2-type" evidence="10">
    <location>
        <begin position="106"/>
        <end position="129"/>
    </location>
</feature>
<dbReference type="InterPro" id="IPR013087">
    <property type="entry name" value="Znf_C2H2_type"/>
</dbReference>
<evidence type="ECO:0000259" key="9">
    <source>
        <dbReference type="PROSITE" id="PS50089"/>
    </source>
</evidence>